<dbReference type="AlphaFoldDB" id="A0A5C8ZPR6"/>
<accession>A0A5C8ZPR6</accession>
<feature type="chain" id="PRO_5023036762" description="EF-hand domain-containing protein" evidence="2">
    <location>
        <begin position="25"/>
        <end position="131"/>
    </location>
</feature>
<dbReference type="SUPFAM" id="SSF47473">
    <property type="entry name" value="EF-hand"/>
    <property type="match status" value="1"/>
</dbReference>
<dbReference type="Pfam" id="PF13202">
    <property type="entry name" value="EF-hand_5"/>
    <property type="match status" value="2"/>
</dbReference>
<comment type="caution">
    <text evidence="4">The sequence shown here is derived from an EMBL/GenBank/DDBJ whole genome shotgun (WGS) entry which is preliminary data.</text>
</comment>
<feature type="domain" description="EF-hand" evidence="3">
    <location>
        <begin position="90"/>
        <end position="113"/>
    </location>
</feature>
<gene>
    <name evidence="4" type="ORF">FV139_18690</name>
</gene>
<dbReference type="RefSeq" id="WP_148070001.1">
    <property type="nucleotide sequence ID" value="NZ_VRZA01000008.1"/>
</dbReference>
<dbReference type="Proteomes" id="UP000321039">
    <property type="component" value="Unassembled WGS sequence"/>
</dbReference>
<evidence type="ECO:0000259" key="3">
    <source>
        <dbReference type="PROSITE" id="PS50222"/>
    </source>
</evidence>
<keyword evidence="2" id="KW-0732">Signal</keyword>
<protein>
    <recommendedName>
        <fullName evidence="3">EF-hand domain-containing protein</fullName>
    </recommendedName>
</protein>
<evidence type="ECO:0000256" key="1">
    <source>
        <dbReference type="SAM" id="MobiDB-lite"/>
    </source>
</evidence>
<reference evidence="4 5" key="1">
    <citation type="submission" date="2019-08" db="EMBL/GenBank/DDBJ databases">
        <title>Parahaliea maris sp. nov., isolated from the surface seawater.</title>
        <authorList>
            <person name="Liu Y."/>
        </authorList>
    </citation>
    <scope>NUCLEOTIDE SEQUENCE [LARGE SCALE GENOMIC DNA]</scope>
    <source>
        <strain evidence="4 5">HSLHS9</strain>
    </source>
</reference>
<dbReference type="InterPro" id="IPR011992">
    <property type="entry name" value="EF-hand-dom_pair"/>
</dbReference>
<organism evidence="4 5">
    <name type="scientific">Parahaliea maris</name>
    <dbReference type="NCBI Taxonomy" id="2716870"/>
    <lineage>
        <taxon>Bacteria</taxon>
        <taxon>Pseudomonadati</taxon>
        <taxon>Pseudomonadota</taxon>
        <taxon>Gammaproteobacteria</taxon>
        <taxon>Cellvibrionales</taxon>
        <taxon>Halieaceae</taxon>
        <taxon>Parahaliea</taxon>
    </lineage>
</organism>
<dbReference type="InterPro" id="IPR018247">
    <property type="entry name" value="EF_Hand_1_Ca_BS"/>
</dbReference>
<feature type="region of interest" description="Disordered" evidence="1">
    <location>
        <begin position="108"/>
        <end position="131"/>
    </location>
</feature>
<proteinExistence type="predicted"/>
<dbReference type="Gene3D" id="1.10.238.10">
    <property type="entry name" value="EF-hand"/>
    <property type="match status" value="1"/>
</dbReference>
<evidence type="ECO:0000256" key="2">
    <source>
        <dbReference type="SAM" id="SignalP"/>
    </source>
</evidence>
<evidence type="ECO:0000313" key="5">
    <source>
        <dbReference type="Proteomes" id="UP000321039"/>
    </source>
</evidence>
<feature type="signal peptide" evidence="2">
    <location>
        <begin position="1"/>
        <end position="24"/>
    </location>
</feature>
<evidence type="ECO:0000313" key="4">
    <source>
        <dbReference type="EMBL" id="TXS90285.1"/>
    </source>
</evidence>
<dbReference type="EMBL" id="VRZA01000008">
    <property type="protein sequence ID" value="TXS90285.1"/>
    <property type="molecule type" value="Genomic_DNA"/>
</dbReference>
<keyword evidence="5" id="KW-1185">Reference proteome</keyword>
<dbReference type="InterPro" id="IPR002048">
    <property type="entry name" value="EF_hand_dom"/>
</dbReference>
<name>A0A5C8ZPR6_9GAMM</name>
<feature type="region of interest" description="Disordered" evidence="1">
    <location>
        <begin position="43"/>
        <end position="62"/>
    </location>
</feature>
<dbReference type="PROSITE" id="PS50222">
    <property type="entry name" value="EF_HAND_2"/>
    <property type="match status" value="1"/>
</dbReference>
<sequence length="131" mass="13738">MNKTTRLIAHVSLLATLVPLSAHSSDSERAAGNPDFSKVTAAVDKNSDGKMSRSEWQGAGLPMSSFNMFESGRGYVTQKDYEVNPAPGGIDGDGDGFLTVEEFIEFDKKMSAAGGPGGPPPGGPPPRPKDQ</sequence>
<dbReference type="PROSITE" id="PS00018">
    <property type="entry name" value="EF_HAND_1"/>
    <property type="match status" value="2"/>
</dbReference>
<feature type="compositionally biased region" description="Pro residues" evidence="1">
    <location>
        <begin position="117"/>
        <end position="131"/>
    </location>
</feature>
<dbReference type="GO" id="GO:0005509">
    <property type="term" value="F:calcium ion binding"/>
    <property type="evidence" value="ECO:0007669"/>
    <property type="project" value="InterPro"/>
</dbReference>